<gene>
    <name evidence="2" type="ORF">CCDG5_1762</name>
</gene>
<dbReference type="HOGENOM" id="CLU_2179230_0_0_9"/>
<feature type="transmembrane region" description="Helical" evidence="1">
    <location>
        <begin position="40"/>
        <end position="57"/>
    </location>
</feature>
<feature type="transmembrane region" description="Helical" evidence="1">
    <location>
        <begin position="63"/>
        <end position="81"/>
    </location>
</feature>
<protein>
    <submittedName>
        <fullName evidence="2">Putative membrane protein</fullName>
    </submittedName>
</protein>
<dbReference type="OrthoDB" id="1920287at2"/>
<keyword evidence="1" id="KW-0812">Transmembrane</keyword>
<name>A0A078KME7_9FIRM</name>
<dbReference type="EMBL" id="LM995447">
    <property type="protein sequence ID" value="CDZ24861.1"/>
    <property type="molecule type" value="Genomic_DNA"/>
</dbReference>
<evidence type="ECO:0000256" key="1">
    <source>
        <dbReference type="SAM" id="Phobius"/>
    </source>
</evidence>
<reference evidence="3" key="1">
    <citation type="submission" date="2014-07" db="EMBL/GenBank/DDBJ databases">
        <authorList>
            <person name="Wibberg D."/>
        </authorList>
    </citation>
    <scope>NUCLEOTIDE SEQUENCE [LARGE SCALE GENOMIC DNA]</scope>
    <source>
        <strain evidence="3">DG5</strain>
    </source>
</reference>
<organism evidence="2 3">
    <name type="scientific">[Clostridium] cellulosi</name>
    <dbReference type="NCBI Taxonomy" id="29343"/>
    <lineage>
        <taxon>Bacteria</taxon>
        <taxon>Bacillati</taxon>
        <taxon>Bacillota</taxon>
        <taxon>Clostridia</taxon>
        <taxon>Eubacteriales</taxon>
        <taxon>Oscillospiraceae</taxon>
        <taxon>Oscillospiraceae incertae sedis</taxon>
    </lineage>
</organism>
<evidence type="ECO:0000313" key="3">
    <source>
        <dbReference type="Proteomes" id="UP000032431"/>
    </source>
</evidence>
<keyword evidence="1" id="KW-1133">Transmembrane helix</keyword>
<sequence length="109" mass="11440">MEAVLTLPMNAIDLDIDEMEYVDGGGTFTLTLKRDFLRDVATASCSAICGIICGIIGSACGPVYGSLIGGSLGAALGWIIGGSLSRKYINKDITLKIWIPFGSCSFTIN</sequence>
<dbReference type="STRING" id="29343.CCDG5_1762"/>
<keyword evidence="3" id="KW-1185">Reference proteome</keyword>
<proteinExistence type="predicted"/>
<evidence type="ECO:0000313" key="2">
    <source>
        <dbReference type="EMBL" id="CDZ24861.1"/>
    </source>
</evidence>
<accession>A0A078KME7</accession>
<keyword evidence="1" id="KW-0472">Membrane</keyword>
<dbReference type="Proteomes" id="UP000032431">
    <property type="component" value="Chromosome I"/>
</dbReference>
<dbReference type="KEGG" id="ccel:CCDG5_1762"/>
<dbReference type="PATRIC" id="fig|29343.3.peg.1850"/>
<dbReference type="AlphaFoldDB" id="A0A078KME7"/>